<dbReference type="InParanoid" id="A0A2G5E9D8"/>
<keyword evidence="2" id="KW-1185">Reference proteome</keyword>
<dbReference type="EMBL" id="KZ305027">
    <property type="protein sequence ID" value="PIA52167.1"/>
    <property type="molecule type" value="Genomic_DNA"/>
</dbReference>
<dbReference type="AlphaFoldDB" id="A0A2G5E9D8"/>
<gene>
    <name evidence="1" type="ORF">AQUCO_01000208v1</name>
</gene>
<sequence>MASQVAQVLLQCVYDGCISTYDMEKRRRPYHRNCSCALHKSKNGSSKKCSHQTNNISYSLTKSWKEKCHLSSDANNHHQQHYNSSSFSPLHVQASQFLIETATSN</sequence>
<proteinExistence type="predicted"/>
<dbReference type="Proteomes" id="UP000230069">
    <property type="component" value="Unassembled WGS sequence"/>
</dbReference>
<accession>A0A2G5E9D8</accession>
<organism evidence="1 2">
    <name type="scientific">Aquilegia coerulea</name>
    <name type="common">Rocky mountain columbine</name>
    <dbReference type="NCBI Taxonomy" id="218851"/>
    <lineage>
        <taxon>Eukaryota</taxon>
        <taxon>Viridiplantae</taxon>
        <taxon>Streptophyta</taxon>
        <taxon>Embryophyta</taxon>
        <taxon>Tracheophyta</taxon>
        <taxon>Spermatophyta</taxon>
        <taxon>Magnoliopsida</taxon>
        <taxon>Ranunculales</taxon>
        <taxon>Ranunculaceae</taxon>
        <taxon>Thalictroideae</taxon>
        <taxon>Aquilegia</taxon>
    </lineage>
</organism>
<dbReference type="PANTHER" id="PTHR35121:SF2">
    <property type="entry name" value="SWIM-TYPE DOMAIN-CONTAINING PROTEIN"/>
    <property type="match status" value="1"/>
</dbReference>
<evidence type="ECO:0000313" key="2">
    <source>
        <dbReference type="Proteomes" id="UP000230069"/>
    </source>
</evidence>
<name>A0A2G5E9D8_AQUCA</name>
<protein>
    <submittedName>
        <fullName evidence="1">Uncharacterized protein</fullName>
    </submittedName>
</protein>
<dbReference type="PANTHER" id="PTHR35121">
    <property type="entry name" value="HOMEODOMAIN PROTEIN 8, PUTATIVE-RELATED"/>
    <property type="match status" value="1"/>
</dbReference>
<reference evidence="1 2" key="1">
    <citation type="submission" date="2017-09" db="EMBL/GenBank/DDBJ databases">
        <title>WGS assembly of Aquilegia coerulea Goldsmith.</title>
        <authorList>
            <person name="Hodges S."/>
            <person name="Kramer E."/>
            <person name="Nordborg M."/>
            <person name="Tomkins J."/>
            <person name="Borevitz J."/>
            <person name="Derieg N."/>
            <person name="Yan J."/>
            <person name="Mihaltcheva S."/>
            <person name="Hayes R.D."/>
            <person name="Rokhsar D."/>
        </authorList>
    </citation>
    <scope>NUCLEOTIDE SEQUENCE [LARGE SCALE GENOMIC DNA]</scope>
    <source>
        <strain evidence="2">cv. Goldsmith</strain>
    </source>
</reference>
<dbReference type="OrthoDB" id="1696465at2759"/>
<evidence type="ECO:0000313" key="1">
    <source>
        <dbReference type="EMBL" id="PIA52167.1"/>
    </source>
</evidence>